<evidence type="ECO:0000256" key="2">
    <source>
        <dbReference type="ARBA" id="ARBA00022475"/>
    </source>
</evidence>
<keyword evidence="10" id="KW-0614">Plasmid</keyword>
<keyword evidence="1 9" id="KW-0813">Transport</keyword>
<dbReference type="KEGG" id="tpla:ElP_71430"/>
<dbReference type="GO" id="GO:0005886">
    <property type="term" value="C:plasma membrane"/>
    <property type="evidence" value="ECO:0007669"/>
    <property type="project" value="UniProtKB-SubCell"/>
</dbReference>
<dbReference type="GO" id="GO:0008556">
    <property type="term" value="F:P-type potassium transmembrane transporter activity"/>
    <property type="evidence" value="ECO:0007669"/>
    <property type="project" value="InterPro"/>
</dbReference>
<feature type="transmembrane region" description="Helical" evidence="9">
    <location>
        <begin position="284"/>
        <end position="303"/>
    </location>
</feature>
<evidence type="ECO:0000256" key="1">
    <source>
        <dbReference type="ARBA" id="ARBA00022448"/>
    </source>
</evidence>
<organism evidence="10 11">
    <name type="scientific">Tautonia plasticadhaerens</name>
    <dbReference type="NCBI Taxonomy" id="2527974"/>
    <lineage>
        <taxon>Bacteria</taxon>
        <taxon>Pseudomonadati</taxon>
        <taxon>Planctomycetota</taxon>
        <taxon>Planctomycetia</taxon>
        <taxon>Isosphaerales</taxon>
        <taxon>Isosphaeraceae</taxon>
        <taxon>Tautonia</taxon>
    </lineage>
</organism>
<dbReference type="GO" id="GO:0030955">
    <property type="term" value="F:potassium ion binding"/>
    <property type="evidence" value="ECO:0007669"/>
    <property type="project" value="UniProtKB-UniRule"/>
</dbReference>
<keyword evidence="8 9" id="KW-0472">Membrane</keyword>
<keyword evidence="2 9" id="KW-1003">Cell membrane</keyword>
<proteinExistence type="inferred from homology"/>
<dbReference type="RefSeq" id="WP_145279371.1">
    <property type="nucleotide sequence ID" value="NZ_CP036427.1"/>
</dbReference>
<dbReference type="Pfam" id="PF03814">
    <property type="entry name" value="KdpA"/>
    <property type="match status" value="1"/>
</dbReference>
<keyword evidence="3 9" id="KW-0633">Potassium transport</keyword>
<evidence type="ECO:0000256" key="6">
    <source>
        <dbReference type="ARBA" id="ARBA00022989"/>
    </source>
</evidence>
<dbReference type="PANTHER" id="PTHR30607:SF2">
    <property type="entry name" value="POTASSIUM-TRANSPORTING ATPASE POTASSIUM-BINDING SUBUNIT"/>
    <property type="match status" value="1"/>
</dbReference>
<keyword evidence="6 9" id="KW-1133">Transmembrane helix</keyword>
<evidence type="ECO:0000256" key="9">
    <source>
        <dbReference type="HAMAP-Rule" id="MF_00275"/>
    </source>
</evidence>
<evidence type="ECO:0000256" key="5">
    <source>
        <dbReference type="ARBA" id="ARBA00022958"/>
    </source>
</evidence>
<keyword evidence="4 9" id="KW-0812">Transmembrane</keyword>
<evidence type="ECO:0000313" key="10">
    <source>
        <dbReference type="EMBL" id="QDV39179.1"/>
    </source>
</evidence>
<sequence>MDPSNAWLLPTWAFALPIAAAVPLGWYFARMLDVPHERSGRGLDALPATMRRALVGREPARMGWRAYAVALLAFNAMLFALTFLLLSLQQYLPLNPDAKGPLTGDLVFNTICSFVTNTNLQHYSGEVSLSYFSQIGCIAWLQFVTPAAGLCVMLAAVRGLRGDEHLGDFYLDLMRVLCFVLVPISLIVAVLLVACGVPMTFEGAATANTLEGAEQVIARGPVAAEVAIKQLGTNGGGYFGPNSTHPLENPSPWSNLIELVSIILLPMATIAMFGVMLRDGRHAAVVFGVMLAFCVVGASFAILNEVVPNAATTGLPVADGPNMEGKEVRIGPVGGATWAVFTTATSNGSVSAMHDSLNSLAGMMPMSMMMLNVVFSGIGAGFLNMVSYIVVAVFLAGLMVGRTPEYLGKKVEAKEVKLAMLAILLHPLLICGGSALFAATEWGRETVNDPGPHGFSEIVYEFTSAAANNGSGFEGLGDNTPPWNIATGIVLLLGRFPALIFPLAIAGLLAEKRRVPQTSGTLRTNTLTFAVMLLGTVLLVGALAFLPTVVLGPVADHLSAVPPLPAP</sequence>
<feature type="transmembrane region" description="Helical" evidence="9">
    <location>
        <begin position="485"/>
        <end position="510"/>
    </location>
</feature>
<accession>A0A518HEA7</accession>
<evidence type="ECO:0000256" key="7">
    <source>
        <dbReference type="ARBA" id="ARBA00023065"/>
    </source>
</evidence>
<dbReference type="EMBL" id="CP036427">
    <property type="protein sequence ID" value="QDV39179.1"/>
    <property type="molecule type" value="Genomic_DNA"/>
</dbReference>
<feature type="transmembrane region" description="Helical" evidence="9">
    <location>
        <begin position="66"/>
        <end position="86"/>
    </location>
</feature>
<name>A0A518HEA7_9BACT</name>
<comment type="function">
    <text evidence="9">Part of the high-affinity ATP-driven potassium transport (or Kdp) system, which catalyzes the hydrolysis of ATP coupled with the electrogenic transport of potassium into the cytoplasm. This subunit binds the extracellular potassium ions and delivers the ions to the membrane domain of KdpB through an intramembrane tunnel.</text>
</comment>
<feature type="transmembrane region" description="Helical" evidence="9">
    <location>
        <begin position="256"/>
        <end position="277"/>
    </location>
</feature>
<comment type="subcellular location">
    <subcellularLocation>
        <location evidence="9">Cell membrane</location>
        <topology evidence="9">Multi-pass membrane protein</topology>
    </subcellularLocation>
</comment>
<dbReference type="PANTHER" id="PTHR30607">
    <property type="entry name" value="POTASSIUM-TRANSPORTING ATPASE A CHAIN"/>
    <property type="match status" value="1"/>
</dbReference>
<feature type="transmembrane region" description="Helical" evidence="9">
    <location>
        <begin position="6"/>
        <end position="29"/>
    </location>
</feature>
<evidence type="ECO:0000256" key="4">
    <source>
        <dbReference type="ARBA" id="ARBA00022692"/>
    </source>
</evidence>
<dbReference type="PIRSF" id="PIRSF001294">
    <property type="entry name" value="K_ATPaseA"/>
    <property type="match status" value="1"/>
</dbReference>
<keyword evidence="5 9" id="KW-0630">Potassium</keyword>
<dbReference type="HAMAP" id="MF_00275">
    <property type="entry name" value="KdpA"/>
    <property type="match status" value="1"/>
</dbReference>
<comment type="subunit">
    <text evidence="9">The system is composed of three essential subunits: KdpA, KdpB and KdpC.</text>
</comment>
<dbReference type="Proteomes" id="UP000317835">
    <property type="component" value="Plasmid pElP_1"/>
</dbReference>
<dbReference type="InterPro" id="IPR004623">
    <property type="entry name" value="KdpA"/>
</dbReference>
<keyword evidence="7 9" id="KW-0406">Ion transport</keyword>
<feature type="transmembrane region" description="Helical" evidence="9">
    <location>
        <begin position="176"/>
        <end position="201"/>
    </location>
</feature>
<dbReference type="NCBIfam" id="TIGR00680">
    <property type="entry name" value="kdpA"/>
    <property type="match status" value="1"/>
</dbReference>
<dbReference type="OrthoDB" id="9763796at2"/>
<geneLocation type="plasmid" evidence="11">
    <name>pelp_1</name>
</geneLocation>
<dbReference type="AlphaFoldDB" id="A0A518HEA7"/>
<protein>
    <recommendedName>
        <fullName evidence="9">Potassium-transporting ATPase potassium-binding subunit</fullName>
    </recommendedName>
    <alternativeName>
        <fullName evidence="9">ATP phosphohydrolase [potassium-transporting] A chain</fullName>
    </alternativeName>
    <alternativeName>
        <fullName evidence="9">Potassium-binding and translocating subunit A</fullName>
    </alternativeName>
    <alternativeName>
        <fullName evidence="9">Potassium-translocating ATPase A chain</fullName>
    </alternativeName>
</protein>
<feature type="transmembrane region" description="Helical" evidence="9">
    <location>
        <begin position="373"/>
        <end position="398"/>
    </location>
</feature>
<feature type="transmembrane region" description="Helical" evidence="9">
    <location>
        <begin position="531"/>
        <end position="555"/>
    </location>
</feature>
<comment type="similarity">
    <text evidence="9">Belongs to the KdpA family.</text>
</comment>
<gene>
    <name evidence="9 10" type="primary">kdpA</name>
    <name evidence="10" type="ORF">ElP_71430</name>
</gene>
<feature type="transmembrane region" description="Helical" evidence="9">
    <location>
        <begin position="131"/>
        <end position="155"/>
    </location>
</feature>
<evidence type="ECO:0000256" key="8">
    <source>
        <dbReference type="ARBA" id="ARBA00023136"/>
    </source>
</evidence>
<keyword evidence="11" id="KW-1185">Reference proteome</keyword>
<evidence type="ECO:0000313" key="11">
    <source>
        <dbReference type="Proteomes" id="UP000317835"/>
    </source>
</evidence>
<reference evidence="10 11" key="1">
    <citation type="submission" date="2019-02" db="EMBL/GenBank/DDBJ databases">
        <title>Deep-cultivation of Planctomycetes and their phenomic and genomic characterization uncovers novel biology.</title>
        <authorList>
            <person name="Wiegand S."/>
            <person name="Jogler M."/>
            <person name="Boedeker C."/>
            <person name="Pinto D."/>
            <person name="Vollmers J."/>
            <person name="Rivas-Marin E."/>
            <person name="Kohn T."/>
            <person name="Peeters S.H."/>
            <person name="Heuer A."/>
            <person name="Rast P."/>
            <person name="Oberbeckmann S."/>
            <person name="Bunk B."/>
            <person name="Jeske O."/>
            <person name="Meyerdierks A."/>
            <person name="Storesund J.E."/>
            <person name="Kallscheuer N."/>
            <person name="Luecker S."/>
            <person name="Lage O.M."/>
            <person name="Pohl T."/>
            <person name="Merkel B.J."/>
            <person name="Hornburger P."/>
            <person name="Mueller R.-W."/>
            <person name="Bruemmer F."/>
            <person name="Labrenz M."/>
            <person name="Spormann A.M."/>
            <person name="Op den Camp H."/>
            <person name="Overmann J."/>
            <person name="Amann R."/>
            <person name="Jetten M.S.M."/>
            <person name="Mascher T."/>
            <person name="Medema M.H."/>
            <person name="Devos D.P."/>
            <person name="Kaster A.-K."/>
            <person name="Ovreas L."/>
            <person name="Rohde M."/>
            <person name="Galperin M.Y."/>
            <person name="Jogler C."/>
        </authorList>
    </citation>
    <scope>NUCLEOTIDE SEQUENCE [LARGE SCALE GENOMIC DNA]</scope>
    <source>
        <strain evidence="10 11">ElP</strain>
        <plasmid evidence="11">pelp_1</plasmid>
    </source>
</reference>
<evidence type="ECO:0000256" key="3">
    <source>
        <dbReference type="ARBA" id="ARBA00022538"/>
    </source>
</evidence>
<feature type="transmembrane region" description="Helical" evidence="9">
    <location>
        <begin position="418"/>
        <end position="439"/>
    </location>
</feature>